<evidence type="ECO:0000313" key="19">
    <source>
        <dbReference type="EMBL" id="CAI9782246.1"/>
    </source>
</evidence>
<evidence type="ECO:0000256" key="16">
    <source>
        <dbReference type="ARBA" id="ARBA00023209"/>
    </source>
</evidence>
<dbReference type="EMBL" id="OU503053">
    <property type="protein sequence ID" value="CAI9782246.1"/>
    <property type="molecule type" value="Genomic_DNA"/>
</dbReference>
<evidence type="ECO:0000256" key="18">
    <source>
        <dbReference type="ARBA" id="ARBA00029893"/>
    </source>
</evidence>
<accession>A0AAD2EBU5</accession>
<keyword evidence="13" id="KW-0443">Lipid metabolism</keyword>
<evidence type="ECO:0000256" key="10">
    <source>
        <dbReference type="ARBA" id="ARBA00022695"/>
    </source>
</evidence>
<comment type="pathway">
    <text evidence="3">Phospholipid metabolism; CDP-diacylglycerol biosynthesis; CDP-diacylglycerol from sn-glycerol 3-phosphate: step 3/3.</text>
</comment>
<keyword evidence="11" id="KW-0999">Mitochondrion inner membrane</keyword>
<dbReference type="Proteomes" id="UP000834106">
    <property type="component" value="Chromosome 18"/>
</dbReference>
<dbReference type="GO" id="GO:0032049">
    <property type="term" value="P:cardiolipin biosynthetic process"/>
    <property type="evidence" value="ECO:0007669"/>
    <property type="project" value="InterPro"/>
</dbReference>
<evidence type="ECO:0000256" key="5">
    <source>
        <dbReference type="ARBA" id="ARBA00005458"/>
    </source>
</evidence>
<evidence type="ECO:0000256" key="17">
    <source>
        <dbReference type="ARBA" id="ARBA00023264"/>
    </source>
</evidence>
<evidence type="ECO:0000256" key="3">
    <source>
        <dbReference type="ARBA" id="ARBA00005119"/>
    </source>
</evidence>
<comment type="pathway">
    <text evidence="4">Lipid metabolism.</text>
</comment>
<keyword evidence="10" id="KW-0548">Nucleotidyltransferase</keyword>
<evidence type="ECO:0000256" key="7">
    <source>
        <dbReference type="ARBA" id="ARBA00018337"/>
    </source>
</evidence>
<proteinExistence type="inferred from homology"/>
<keyword evidence="9" id="KW-0808">Transferase</keyword>
<dbReference type="GO" id="GO:0004605">
    <property type="term" value="F:phosphatidate cytidylyltransferase activity"/>
    <property type="evidence" value="ECO:0007669"/>
    <property type="project" value="UniProtKB-EC"/>
</dbReference>
<comment type="subcellular location">
    <subcellularLocation>
        <location evidence="2">Mitochondrion inner membrane</location>
        <topology evidence="2">Peripheral membrane protein</topology>
        <orientation evidence="2">Matrix side</orientation>
    </subcellularLocation>
</comment>
<evidence type="ECO:0000256" key="1">
    <source>
        <dbReference type="ARBA" id="ARBA00001946"/>
    </source>
</evidence>
<evidence type="ECO:0000256" key="11">
    <source>
        <dbReference type="ARBA" id="ARBA00022792"/>
    </source>
</evidence>
<dbReference type="GO" id="GO:0016024">
    <property type="term" value="P:CDP-diacylglycerol biosynthetic process"/>
    <property type="evidence" value="ECO:0007669"/>
    <property type="project" value="TreeGrafter"/>
</dbReference>
<comment type="cofactor">
    <cofactor evidence="1">
        <name>Mg(2+)</name>
        <dbReference type="ChEBI" id="CHEBI:18420"/>
    </cofactor>
</comment>
<sequence length="116" mass="13629">MAPSSIQIILTSWNYDSIYASIFSEKCMERAKFTSFDFCCMYGSALLPNNLDKIFMIDYFIGVQNPQQWHTENQYASWMVHLGRQIINVGVHFNPFVDHSDKMFKCDKCTILFRTF</sequence>
<evidence type="ECO:0000256" key="12">
    <source>
        <dbReference type="ARBA" id="ARBA00022842"/>
    </source>
</evidence>
<dbReference type="PANTHER" id="PTHR13619">
    <property type="entry name" value="PHOSPHATIDATE CYTIDYLYLTRANSFERASE, MITOCHONDRIAL"/>
    <property type="match status" value="1"/>
</dbReference>
<comment type="similarity">
    <text evidence="5">Belongs to the TAM41 family.</text>
</comment>
<evidence type="ECO:0000256" key="2">
    <source>
        <dbReference type="ARBA" id="ARBA00004443"/>
    </source>
</evidence>
<dbReference type="EC" id="2.7.7.41" evidence="6"/>
<keyword evidence="15" id="KW-0472">Membrane</keyword>
<dbReference type="PANTHER" id="PTHR13619:SF0">
    <property type="entry name" value="PHOSPHATIDATE CYTIDYLYLTRANSFERASE, MITOCHONDRIAL"/>
    <property type="match status" value="1"/>
</dbReference>
<evidence type="ECO:0000256" key="14">
    <source>
        <dbReference type="ARBA" id="ARBA00023128"/>
    </source>
</evidence>
<dbReference type="InterPro" id="IPR015222">
    <property type="entry name" value="Tam41"/>
</dbReference>
<name>A0AAD2EBU5_9LAMI</name>
<evidence type="ECO:0000256" key="8">
    <source>
        <dbReference type="ARBA" id="ARBA00022516"/>
    </source>
</evidence>
<gene>
    <name evidence="19" type="ORF">FPE_LOCUS29676</name>
</gene>
<keyword evidence="14" id="KW-0496">Mitochondrion</keyword>
<keyword evidence="20" id="KW-1185">Reference proteome</keyword>
<evidence type="ECO:0000313" key="20">
    <source>
        <dbReference type="Proteomes" id="UP000834106"/>
    </source>
</evidence>
<evidence type="ECO:0000256" key="15">
    <source>
        <dbReference type="ARBA" id="ARBA00023136"/>
    </source>
</evidence>
<evidence type="ECO:0000256" key="9">
    <source>
        <dbReference type="ARBA" id="ARBA00022679"/>
    </source>
</evidence>
<protein>
    <recommendedName>
        <fullName evidence="7">Phosphatidate cytidylyltransferase, mitochondrial</fullName>
        <ecNumber evidence="6">2.7.7.41</ecNumber>
    </recommendedName>
    <alternativeName>
        <fullName evidence="18">CDP-diacylglycerol synthase</fullName>
    </alternativeName>
</protein>
<evidence type="ECO:0000256" key="4">
    <source>
        <dbReference type="ARBA" id="ARBA00005189"/>
    </source>
</evidence>
<keyword evidence="12" id="KW-0460">Magnesium</keyword>
<dbReference type="AlphaFoldDB" id="A0AAD2EBU5"/>
<keyword evidence="16" id="KW-0594">Phospholipid biosynthesis</keyword>
<reference evidence="19" key="1">
    <citation type="submission" date="2023-05" db="EMBL/GenBank/DDBJ databases">
        <authorList>
            <person name="Huff M."/>
        </authorList>
    </citation>
    <scope>NUCLEOTIDE SEQUENCE</scope>
</reference>
<keyword evidence="17" id="KW-1208">Phospholipid metabolism</keyword>
<dbReference type="Pfam" id="PF09139">
    <property type="entry name" value="Tam41_Mmp37"/>
    <property type="match status" value="1"/>
</dbReference>
<organism evidence="19 20">
    <name type="scientific">Fraxinus pennsylvanica</name>
    <dbReference type="NCBI Taxonomy" id="56036"/>
    <lineage>
        <taxon>Eukaryota</taxon>
        <taxon>Viridiplantae</taxon>
        <taxon>Streptophyta</taxon>
        <taxon>Embryophyta</taxon>
        <taxon>Tracheophyta</taxon>
        <taxon>Spermatophyta</taxon>
        <taxon>Magnoliopsida</taxon>
        <taxon>eudicotyledons</taxon>
        <taxon>Gunneridae</taxon>
        <taxon>Pentapetalae</taxon>
        <taxon>asterids</taxon>
        <taxon>lamiids</taxon>
        <taxon>Lamiales</taxon>
        <taxon>Oleaceae</taxon>
        <taxon>Oleeae</taxon>
        <taxon>Fraxinus</taxon>
    </lineage>
</organism>
<keyword evidence="8" id="KW-0444">Lipid biosynthesis</keyword>
<evidence type="ECO:0000256" key="13">
    <source>
        <dbReference type="ARBA" id="ARBA00023098"/>
    </source>
</evidence>
<dbReference type="GO" id="GO:0005743">
    <property type="term" value="C:mitochondrial inner membrane"/>
    <property type="evidence" value="ECO:0007669"/>
    <property type="project" value="UniProtKB-SubCell"/>
</dbReference>
<evidence type="ECO:0000256" key="6">
    <source>
        <dbReference type="ARBA" id="ARBA00012487"/>
    </source>
</evidence>